<feature type="transmembrane region" description="Helical" evidence="7">
    <location>
        <begin position="6"/>
        <end position="39"/>
    </location>
</feature>
<dbReference type="SUPFAM" id="SSF116726">
    <property type="entry name" value="TrkA C-terminal domain-like"/>
    <property type="match status" value="2"/>
</dbReference>
<feature type="domain" description="RCK C-terminal" evidence="8">
    <location>
        <begin position="303"/>
        <end position="396"/>
    </location>
</feature>
<feature type="transmembrane region" description="Helical" evidence="7">
    <location>
        <begin position="90"/>
        <end position="119"/>
    </location>
</feature>
<dbReference type="RefSeq" id="WP_236133682.1">
    <property type="nucleotide sequence ID" value="NZ_JAKGTH010000008.1"/>
</dbReference>
<protein>
    <submittedName>
        <fullName evidence="9">SLC13 family permease</fullName>
    </submittedName>
</protein>
<feature type="transmembrane region" description="Helical" evidence="7">
    <location>
        <begin position="545"/>
        <end position="565"/>
    </location>
</feature>
<feature type="transmembrane region" description="Helical" evidence="7">
    <location>
        <begin position="140"/>
        <end position="166"/>
    </location>
</feature>
<gene>
    <name evidence="9" type="ORF">L1I30_07620</name>
</gene>
<evidence type="ECO:0000313" key="9">
    <source>
        <dbReference type="EMBL" id="MCF4101529.1"/>
    </source>
</evidence>
<keyword evidence="3 7" id="KW-0812">Transmembrane</keyword>
<evidence type="ECO:0000256" key="5">
    <source>
        <dbReference type="ARBA" id="ARBA00022989"/>
    </source>
</evidence>
<evidence type="ECO:0000256" key="3">
    <source>
        <dbReference type="ARBA" id="ARBA00022692"/>
    </source>
</evidence>
<feature type="transmembrane region" description="Helical" evidence="7">
    <location>
        <begin position="178"/>
        <end position="200"/>
    </location>
</feature>
<feature type="transmembrane region" description="Helical" evidence="7">
    <location>
        <begin position="460"/>
        <end position="478"/>
    </location>
</feature>
<dbReference type="Pfam" id="PF03600">
    <property type="entry name" value="CitMHS"/>
    <property type="match status" value="1"/>
</dbReference>
<sequence>MTVEIILVFIILAIVIVFFALEVFPVDKIAFFIMVSLLVTNIISPEEAISGFSNPATITVLALMIIAIGLETNGVIDWLAKGLRNFKGLPIYLMIPLFMLIAGGISAFINTTAVVIVFIKIITELSAKYNIPSEKLLLPISFAGIIGGSCTLMGTSTNLIVNAIAVERGVEKFSFFEFTWYGVIFLVITILTVTIFSRFLPKKKETNLNEAYNLDEYITTVIINHDSKLIGRNIVDTFFYDNNDIEILRLKRDGIINDRPGKYTSLQENDQLLLRSNLENLVKLKENKGLTIIKKSDAEKLLDPLKHEEPIEESVQLVELLMLPNSPLIGKNINSVGAYDLHGAVPLAIKKRRSYIHPESRIFGKKRDQIELRVGDRLLVEVSQRTLSNLSKLENIAILQEHEEVDVSTKSKKYISLGILLLVIALSAFSIFPILKSALVGCFLMIYFKCIDLGKIYSQVNWQIIFLLAGMIPLGVAMSNSGADEWISARLLELFDDQTGTVIVGILFLVTMIMSGFVSNNATAIIITPIAITIALALKLDPKPFILAIMFAANFSFFTPVGYQTNTIIYGMGIYRFRHFLIIGGAVSLVLWIVGSLLLSSSFTN</sequence>
<dbReference type="InterPro" id="IPR036721">
    <property type="entry name" value="RCK_C_sf"/>
</dbReference>
<evidence type="ECO:0000256" key="7">
    <source>
        <dbReference type="SAM" id="Phobius"/>
    </source>
</evidence>
<reference evidence="9" key="1">
    <citation type="submission" date="2022-01" db="EMBL/GenBank/DDBJ databases">
        <title>Gillisia lutea sp. nov., isolated from marine plastic residues from the Malvarosa beach (Valencia, Spain).</title>
        <authorList>
            <person name="Vidal-Verdu A."/>
            <person name="Molina-Menor E."/>
            <person name="Satari L."/>
            <person name="Pascual J."/>
            <person name="Pereto J."/>
            <person name="Porcar M."/>
        </authorList>
    </citation>
    <scope>NUCLEOTIDE SEQUENCE</scope>
    <source>
        <strain evidence="9">M10.2A</strain>
    </source>
</reference>
<evidence type="ECO:0000256" key="1">
    <source>
        <dbReference type="ARBA" id="ARBA00004141"/>
    </source>
</evidence>
<evidence type="ECO:0000256" key="4">
    <source>
        <dbReference type="ARBA" id="ARBA00022737"/>
    </source>
</evidence>
<evidence type="ECO:0000256" key="6">
    <source>
        <dbReference type="ARBA" id="ARBA00023136"/>
    </source>
</evidence>
<feature type="domain" description="RCK C-terminal" evidence="8">
    <location>
        <begin position="206"/>
        <end position="290"/>
    </location>
</feature>
<proteinExistence type="predicted"/>
<name>A0ABS9EH87_9FLAO</name>
<keyword evidence="10" id="KW-1185">Reference proteome</keyword>
<feature type="transmembrane region" description="Helical" evidence="7">
    <location>
        <begin position="419"/>
        <end position="448"/>
    </location>
</feature>
<comment type="caution">
    <text evidence="9">The sequence shown here is derived from an EMBL/GenBank/DDBJ whole genome shotgun (WGS) entry which is preliminary data.</text>
</comment>
<keyword evidence="4" id="KW-0677">Repeat</keyword>
<organism evidence="9 10">
    <name type="scientific">Gillisia lutea</name>
    <dbReference type="NCBI Taxonomy" id="2909668"/>
    <lineage>
        <taxon>Bacteria</taxon>
        <taxon>Pseudomonadati</taxon>
        <taxon>Bacteroidota</taxon>
        <taxon>Flavobacteriia</taxon>
        <taxon>Flavobacteriales</taxon>
        <taxon>Flavobacteriaceae</taxon>
        <taxon>Gillisia</taxon>
    </lineage>
</organism>
<evidence type="ECO:0000313" key="10">
    <source>
        <dbReference type="Proteomes" id="UP001179363"/>
    </source>
</evidence>
<evidence type="ECO:0000259" key="8">
    <source>
        <dbReference type="PROSITE" id="PS51202"/>
    </source>
</evidence>
<keyword evidence="2" id="KW-0813">Transport</keyword>
<keyword evidence="6 7" id="KW-0472">Membrane</keyword>
<feature type="transmembrane region" description="Helical" evidence="7">
    <location>
        <begin position="577"/>
        <end position="599"/>
    </location>
</feature>
<keyword evidence="5 7" id="KW-1133">Transmembrane helix</keyword>
<feature type="transmembrane region" description="Helical" evidence="7">
    <location>
        <begin position="51"/>
        <end position="70"/>
    </location>
</feature>
<accession>A0ABS9EH87</accession>
<feature type="transmembrane region" description="Helical" evidence="7">
    <location>
        <begin position="499"/>
        <end position="516"/>
    </location>
</feature>
<dbReference type="InterPro" id="IPR051679">
    <property type="entry name" value="DASS-Related_Transporters"/>
</dbReference>
<dbReference type="InterPro" id="IPR004680">
    <property type="entry name" value="Cit_transptr-like_dom"/>
</dbReference>
<dbReference type="Gene3D" id="3.30.70.1450">
    <property type="entry name" value="Regulator of K+ conductance, C-terminal domain"/>
    <property type="match status" value="2"/>
</dbReference>
<dbReference type="PANTHER" id="PTHR43652">
    <property type="entry name" value="BASIC AMINO ACID ANTIPORTER YFCC-RELATED"/>
    <property type="match status" value="1"/>
</dbReference>
<evidence type="ECO:0000256" key="2">
    <source>
        <dbReference type="ARBA" id="ARBA00022448"/>
    </source>
</evidence>
<dbReference type="InterPro" id="IPR006037">
    <property type="entry name" value="RCK_C"/>
</dbReference>
<dbReference type="Proteomes" id="UP001179363">
    <property type="component" value="Unassembled WGS sequence"/>
</dbReference>
<dbReference type="EMBL" id="JAKGTH010000008">
    <property type="protein sequence ID" value="MCF4101529.1"/>
    <property type="molecule type" value="Genomic_DNA"/>
</dbReference>
<dbReference type="PANTHER" id="PTHR43652:SF2">
    <property type="entry name" value="BASIC AMINO ACID ANTIPORTER YFCC-RELATED"/>
    <property type="match status" value="1"/>
</dbReference>
<dbReference type="PROSITE" id="PS51202">
    <property type="entry name" value="RCK_C"/>
    <property type="match status" value="2"/>
</dbReference>
<comment type="subcellular location">
    <subcellularLocation>
        <location evidence="1">Membrane</location>
        <topology evidence="1">Multi-pass membrane protein</topology>
    </subcellularLocation>
</comment>